<keyword evidence="1" id="KW-0472">Membrane</keyword>
<evidence type="ECO:0000313" key="3">
    <source>
        <dbReference type="EMBL" id="QOP41311.1"/>
    </source>
</evidence>
<dbReference type="Proteomes" id="UP000593910">
    <property type="component" value="Chromosome"/>
</dbReference>
<dbReference type="Pfam" id="PF13116">
    <property type="entry name" value="YhdP"/>
    <property type="match status" value="1"/>
</dbReference>
<dbReference type="RefSeq" id="WP_193112626.1">
    <property type="nucleotide sequence ID" value="NZ_CP041165.1"/>
</dbReference>
<gene>
    <name evidence="3" type="ORF">FJR03_05965</name>
</gene>
<feature type="domain" description="YhdP central" evidence="2">
    <location>
        <begin position="111"/>
        <end position="1015"/>
    </location>
</feature>
<evidence type="ECO:0000259" key="2">
    <source>
        <dbReference type="Pfam" id="PF13116"/>
    </source>
</evidence>
<keyword evidence="4" id="KW-1185">Reference proteome</keyword>
<proteinExistence type="predicted"/>
<accession>A0A7M1AV44</accession>
<reference evidence="3 4" key="1">
    <citation type="submission" date="2019-06" db="EMBL/GenBank/DDBJ databases">
        <title>Sulfurimonas gotlandica sp. nov., a chemoautotrophic and psychrotolerant epsilonproteobacterium isolated from a pelagic redoxcline, and an emended description of the genus Sulfurimonas.</title>
        <authorList>
            <person name="Wang S."/>
            <person name="Jiang L."/>
            <person name="Shao Z."/>
        </authorList>
    </citation>
    <scope>NUCLEOTIDE SEQUENCE [LARGE SCALE GENOMIC DNA]</scope>
    <source>
        <strain evidence="3 4">B2</strain>
    </source>
</reference>
<dbReference type="AlphaFoldDB" id="A0A7M1AV44"/>
<dbReference type="EMBL" id="CP041165">
    <property type="protein sequence ID" value="QOP41311.1"/>
    <property type="molecule type" value="Genomic_DNA"/>
</dbReference>
<organism evidence="3 4">
    <name type="scientific">Sulfurimonas marina</name>
    <dbReference type="NCBI Taxonomy" id="2590551"/>
    <lineage>
        <taxon>Bacteria</taxon>
        <taxon>Pseudomonadati</taxon>
        <taxon>Campylobacterota</taxon>
        <taxon>Epsilonproteobacteria</taxon>
        <taxon>Campylobacterales</taxon>
        <taxon>Sulfurimonadaceae</taxon>
        <taxon>Sulfurimonas</taxon>
    </lineage>
</organism>
<evidence type="ECO:0000256" key="1">
    <source>
        <dbReference type="SAM" id="Phobius"/>
    </source>
</evidence>
<dbReference type="KEGG" id="smax:FJR03_05965"/>
<feature type="transmembrane region" description="Helical" evidence="1">
    <location>
        <begin position="12"/>
        <end position="35"/>
    </location>
</feature>
<sequence>MKDTIIINTISKIHSAIISFLSFVIFTLIFVFIVLQNGLYLEDVSISNINIKKLYIKWDQKLNLYVDQLQISPTTEQKTDFSTHELTYYTKNFYHLITLFDSIVISHLHYNEFKGEIQYKSDKKLQLKLDSAKTHIDTALSFNEKLTNIEIKKFQSNNVTANGNIYLDMFTLDTYSKIDLHINNDANLTLYTSANTSKLKYKLFSHNQIQDVKKIIRQVPLPKEVHYWVFDAIELENFEIYTLNGFIEFNDLKNAYKKLHVTASANKLNYTYNPKLDAVHTDHTDLEFKEGVLYIRPKEALSYSFDMQESWLKIDFTKQEELLTLFLKFSPQLDDDILNVLKTYKISLPMKQNSGEGVDTNLTLAVGLKTIDVDAQGTFYNKKGNFHYLGQDIDIQNLKLSLNNYDIKVKDMSASYKNMINAKVDINYNAKEAQGDVKLRITKAQLQKQLKLAKKPLLATYYIDPKQDILSIEGSSWLYNNTPIKIDKIDMPLDLNSFQLHIPTSYFSIKDISDGFFSGDIDLKKVIANLEFDILNFQYNGIKSTQSNTPLKLQYKDSVLTLNALDDIFLQAVSSELKLSKLSLKLEDQNLYIQSPLLTFGKFTQARVNTKYDLSTNKAHFSLNDLIIRNPKNNKIIYKNKKVLLNASIEDDKIRIASTELRSTFNLDSKQWSLKLHSLENLYRQSDLMQKYHLTDGKVNIYKKSNEEITRFKAELNYPYKLLYENNKPVDLYKIEGKLTTKQNVYIQVNKTIDIAVEDNVDINIHDSNISLPHTIEFLSSIDSNDSNSSKGAANVNITASNSNIYLGDNRYAISDDLKIQYHDHILTAQLQHLNGKAGFKLENNQFHLYGEGFNDKFMDRLFTFSKFKDGTFDFNVHGSLDKYSGVFLIEKSTLLDYVLLNNVLAFINTVPSLITFSVPGYSKNGLYMNHTYLKFDYNKGIYDINEMYMDSKELKISANGKVNLKNDSVDMEMNLQTDLASDVSKIPLVGYIIFDGKAISTSVKITGKLSDPKINSALAKEVIVAPLNIIKRTLKLPFKIFE</sequence>
<keyword evidence="1" id="KW-1133">Transmembrane helix</keyword>
<dbReference type="InterPro" id="IPR025263">
    <property type="entry name" value="YhdP_central"/>
</dbReference>
<evidence type="ECO:0000313" key="4">
    <source>
        <dbReference type="Proteomes" id="UP000593910"/>
    </source>
</evidence>
<name>A0A7M1AV44_9BACT</name>
<keyword evidence="1" id="KW-0812">Transmembrane</keyword>
<protein>
    <submittedName>
        <fullName evidence="3">DUF3971 domain-containing protein</fullName>
    </submittedName>
</protein>